<keyword evidence="9" id="KW-1185">Reference proteome</keyword>
<keyword evidence="2 6" id="KW-0540">Nuclease</keyword>
<organism evidence="8 9">
    <name type="scientific">Amycolatopsis eburnea</name>
    <dbReference type="NCBI Taxonomy" id="2267691"/>
    <lineage>
        <taxon>Bacteria</taxon>
        <taxon>Bacillati</taxon>
        <taxon>Actinomycetota</taxon>
        <taxon>Actinomycetes</taxon>
        <taxon>Pseudonocardiales</taxon>
        <taxon>Pseudonocardiaceae</taxon>
        <taxon>Amycolatopsis</taxon>
    </lineage>
</organism>
<evidence type="ECO:0000256" key="6">
    <source>
        <dbReference type="HAMAP-Rule" id="MF_00265"/>
    </source>
</evidence>
<evidence type="ECO:0000313" key="9">
    <source>
        <dbReference type="Proteomes" id="UP000267081"/>
    </source>
</evidence>
<dbReference type="EMBL" id="RSEC01000058">
    <property type="protein sequence ID" value="RSD13398.1"/>
    <property type="molecule type" value="Genomic_DNA"/>
</dbReference>
<comment type="similarity">
    <text evidence="6">Belongs to the PINc/VapC protein family.</text>
</comment>
<dbReference type="Gene3D" id="3.40.50.1010">
    <property type="entry name" value="5'-nuclease"/>
    <property type="match status" value="1"/>
</dbReference>
<feature type="binding site" evidence="6">
    <location>
        <position position="8"/>
    </location>
    <ligand>
        <name>Mg(2+)</name>
        <dbReference type="ChEBI" id="CHEBI:18420"/>
    </ligand>
</feature>
<feature type="domain" description="PIN" evidence="7">
    <location>
        <begin position="6"/>
        <end position="142"/>
    </location>
</feature>
<dbReference type="AlphaFoldDB" id="A0A427T360"/>
<dbReference type="InterPro" id="IPR029060">
    <property type="entry name" value="PIN-like_dom_sf"/>
</dbReference>
<dbReference type="HAMAP" id="MF_00265">
    <property type="entry name" value="VapC_Nob1"/>
    <property type="match status" value="1"/>
</dbReference>
<name>A0A427T360_9PSEU</name>
<dbReference type="GO" id="GO:0000287">
    <property type="term" value="F:magnesium ion binding"/>
    <property type="evidence" value="ECO:0007669"/>
    <property type="project" value="UniProtKB-UniRule"/>
</dbReference>
<dbReference type="GO" id="GO:0016787">
    <property type="term" value="F:hydrolase activity"/>
    <property type="evidence" value="ECO:0007669"/>
    <property type="project" value="UniProtKB-KW"/>
</dbReference>
<dbReference type="InterPro" id="IPR022907">
    <property type="entry name" value="VapC_family"/>
</dbReference>
<evidence type="ECO:0000256" key="5">
    <source>
        <dbReference type="ARBA" id="ARBA00022842"/>
    </source>
</evidence>
<dbReference type="CDD" id="cd09874">
    <property type="entry name" value="PIN_MT3492-like"/>
    <property type="match status" value="1"/>
</dbReference>
<dbReference type="RefSeq" id="WP_125312692.1">
    <property type="nucleotide sequence ID" value="NZ_RSEC01000058.1"/>
</dbReference>
<dbReference type="Pfam" id="PF01850">
    <property type="entry name" value="PIN"/>
    <property type="match status" value="1"/>
</dbReference>
<keyword evidence="1 6" id="KW-1277">Toxin-antitoxin system</keyword>
<comment type="caution">
    <text evidence="8">The sequence shown here is derived from an EMBL/GenBank/DDBJ whole genome shotgun (WGS) entry which is preliminary data.</text>
</comment>
<proteinExistence type="inferred from homology"/>
<evidence type="ECO:0000313" key="8">
    <source>
        <dbReference type="EMBL" id="RSD13398.1"/>
    </source>
</evidence>
<dbReference type="InterPro" id="IPR002716">
    <property type="entry name" value="PIN_dom"/>
</dbReference>
<dbReference type="SUPFAM" id="SSF88723">
    <property type="entry name" value="PIN domain-like"/>
    <property type="match status" value="1"/>
</dbReference>
<evidence type="ECO:0000256" key="4">
    <source>
        <dbReference type="ARBA" id="ARBA00022801"/>
    </source>
</evidence>
<feature type="binding site" evidence="6">
    <location>
        <position position="108"/>
    </location>
    <ligand>
        <name>Mg(2+)</name>
        <dbReference type="ChEBI" id="CHEBI:18420"/>
    </ligand>
</feature>
<reference evidence="8 9" key="1">
    <citation type="submission" date="2018-12" db="EMBL/GenBank/DDBJ databases">
        <title>Amycolatopsis eburnea sp. nov. actinomycete associate with arbuscular mycorrhiza fungal spore.</title>
        <authorList>
            <person name="Lumyong S."/>
            <person name="Chaiya L."/>
        </authorList>
    </citation>
    <scope>NUCLEOTIDE SEQUENCE [LARGE SCALE GENOMIC DNA]</scope>
    <source>
        <strain evidence="8 9">GLM-1</strain>
    </source>
</reference>
<keyword evidence="3 6" id="KW-0479">Metal-binding</keyword>
<dbReference type="EC" id="3.1.-.-" evidence="6"/>
<dbReference type="GO" id="GO:0004540">
    <property type="term" value="F:RNA nuclease activity"/>
    <property type="evidence" value="ECO:0007669"/>
    <property type="project" value="InterPro"/>
</dbReference>
<dbReference type="Proteomes" id="UP000267081">
    <property type="component" value="Unassembled WGS sequence"/>
</dbReference>
<dbReference type="OrthoDB" id="5186703at2"/>
<accession>A0A427T360</accession>
<gene>
    <name evidence="6" type="primary">vapC</name>
    <name evidence="8" type="ORF">EIY87_27115</name>
</gene>
<keyword evidence="6" id="KW-0800">Toxin</keyword>
<evidence type="ECO:0000256" key="3">
    <source>
        <dbReference type="ARBA" id="ARBA00022723"/>
    </source>
</evidence>
<evidence type="ECO:0000256" key="1">
    <source>
        <dbReference type="ARBA" id="ARBA00022649"/>
    </source>
</evidence>
<evidence type="ECO:0000259" key="7">
    <source>
        <dbReference type="Pfam" id="PF01850"/>
    </source>
</evidence>
<evidence type="ECO:0000256" key="2">
    <source>
        <dbReference type="ARBA" id="ARBA00022722"/>
    </source>
</evidence>
<protein>
    <recommendedName>
        <fullName evidence="6">Ribonuclease VapC</fullName>
        <shortName evidence="6">RNase VapC</shortName>
        <ecNumber evidence="6">3.1.-.-</ecNumber>
    </recommendedName>
    <alternativeName>
        <fullName evidence="6">Toxin VapC</fullName>
    </alternativeName>
</protein>
<comment type="cofactor">
    <cofactor evidence="6">
        <name>Mg(2+)</name>
        <dbReference type="ChEBI" id="CHEBI:18420"/>
    </cofactor>
</comment>
<sequence>MVTVLYVDTSALVTAYLSDEPEHDKFRKLLLEGDSPVVSSDFTRIEFAGAMTAAKRTGRIPDPAVALAHFDHLASPDGDLVLIPFNPNRIIPAARRLVTENYPVRTLDAIHIAVAMHDTAELTGGEPVTFVTRDERQADAAKANGFEVL</sequence>
<comment type="function">
    <text evidence="6">Toxic component of a toxin-antitoxin (TA) system. An RNase.</text>
</comment>
<keyword evidence="4 6" id="KW-0378">Hydrolase</keyword>
<dbReference type="GO" id="GO:0090729">
    <property type="term" value="F:toxin activity"/>
    <property type="evidence" value="ECO:0007669"/>
    <property type="project" value="UniProtKB-KW"/>
</dbReference>
<keyword evidence="5 6" id="KW-0460">Magnesium</keyword>